<gene>
    <name evidence="6" type="ORF">D3227_27580</name>
</gene>
<dbReference type="GO" id="GO:0003700">
    <property type="term" value="F:DNA-binding transcription factor activity"/>
    <property type="evidence" value="ECO:0007669"/>
    <property type="project" value="InterPro"/>
</dbReference>
<dbReference type="SUPFAM" id="SSF46785">
    <property type="entry name" value="Winged helix' DNA-binding domain"/>
    <property type="match status" value="1"/>
</dbReference>
<dbReference type="Gene3D" id="3.40.190.10">
    <property type="entry name" value="Periplasmic binding protein-like II"/>
    <property type="match status" value="2"/>
</dbReference>
<dbReference type="Gene3D" id="1.10.10.10">
    <property type="entry name" value="Winged helix-like DNA-binding domain superfamily/Winged helix DNA-binding domain"/>
    <property type="match status" value="1"/>
</dbReference>
<proteinExistence type="inferred from homology"/>
<dbReference type="GO" id="GO:0003677">
    <property type="term" value="F:DNA binding"/>
    <property type="evidence" value="ECO:0007669"/>
    <property type="project" value="UniProtKB-KW"/>
</dbReference>
<name>A0A3A5KAQ7_9HYPH</name>
<dbReference type="PANTHER" id="PTHR30579">
    <property type="entry name" value="TRANSCRIPTIONAL REGULATOR"/>
    <property type="match status" value="1"/>
</dbReference>
<dbReference type="InterPro" id="IPR000847">
    <property type="entry name" value="LysR_HTH_N"/>
</dbReference>
<keyword evidence="4" id="KW-0804">Transcription</keyword>
<dbReference type="AlphaFoldDB" id="A0A3A5KAQ7"/>
<dbReference type="PRINTS" id="PR00039">
    <property type="entry name" value="HTHLYSR"/>
</dbReference>
<dbReference type="PANTHER" id="PTHR30579:SF8">
    <property type="entry name" value="HTH-TYPE TRANSCRIPTIONAL REGULATOR HDFR"/>
    <property type="match status" value="1"/>
</dbReference>
<dbReference type="InterPro" id="IPR036388">
    <property type="entry name" value="WH-like_DNA-bd_sf"/>
</dbReference>
<evidence type="ECO:0000256" key="2">
    <source>
        <dbReference type="ARBA" id="ARBA00023015"/>
    </source>
</evidence>
<dbReference type="InterPro" id="IPR036390">
    <property type="entry name" value="WH_DNA-bd_sf"/>
</dbReference>
<comment type="caution">
    <text evidence="6">The sequence shown here is derived from an EMBL/GenBank/DDBJ whole genome shotgun (WGS) entry which is preliminary data.</text>
</comment>
<dbReference type="OrthoDB" id="9786526at2"/>
<dbReference type="Pfam" id="PF00126">
    <property type="entry name" value="HTH_1"/>
    <property type="match status" value="1"/>
</dbReference>
<dbReference type="InterPro" id="IPR050176">
    <property type="entry name" value="LTTR"/>
</dbReference>
<sequence length="281" mass="31907">MQIELLDTFLDLIETRNFNRTAERLGITQSTVSSRIRTLETLLDKQLFIRGKSGTEPTVAGLRFEEHARAVRLRWLDARREIQSVGKFDRLIRIGIQFELYERVLEGWLEWVRATMPKLAIYVEIDYSNQMILDLTTGSLDLAVLYSPQYLPDMHYEQIAEENFVMVSTQGLAFGEVTPAGYIRANYSAFFDRAHKQMLPELENSPVSTGNGGAVTYLLRSRGGTAFVTETVATKLRQEGVAQLVADAPKISHPIYSAVHVRNHHSHTHVRLLKALKLMTS</sequence>
<dbReference type="SUPFAM" id="SSF53850">
    <property type="entry name" value="Periplasmic binding protein-like II"/>
    <property type="match status" value="1"/>
</dbReference>
<feature type="domain" description="HTH lysR-type" evidence="5">
    <location>
        <begin position="1"/>
        <end position="58"/>
    </location>
</feature>
<accession>A0A3A5KAQ7</accession>
<reference evidence="6 7" key="1">
    <citation type="submission" date="2018-09" db="EMBL/GenBank/DDBJ databases">
        <title>Mesorhizobium carmichaelinearum sp. nov. isolated from Carmichaelinea spp. root nodules in New Zealand.</title>
        <authorList>
            <person name="De Meyer S.E."/>
        </authorList>
    </citation>
    <scope>NUCLEOTIDE SEQUENCE [LARGE SCALE GENOMIC DNA]</scope>
    <source>
        <strain evidence="6 7">ICMP19557</strain>
    </source>
</reference>
<comment type="similarity">
    <text evidence="1">Belongs to the LysR transcriptional regulatory family.</text>
</comment>
<keyword evidence="7" id="KW-1185">Reference proteome</keyword>
<dbReference type="EMBL" id="QZWZ01000028">
    <property type="protein sequence ID" value="RJT32019.1"/>
    <property type="molecule type" value="Genomic_DNA"/>
</dbReference>
<evidence type="ECO:0000256" key="1">
    <source>
        <dbReference type="ARBA" id="ARBA00009437"/>
    </source>
</evidence>
<organism evidence="6 7">
    <name type="scientific">Mesorhizobium waimense</name>
    <dbReference type="NCBI Taxonomy" id="1300307"/>
    <lineage>
        <taxon>Bacteria</taxon>
        <taxon>Pseudomonadati</taxon>
        <taxon>Pseudomonadota</taxon>
        <taxon>Alphaproteobacteria</taxon>
        <taxon>Hyphomicrobiales</taxon>
        <taxon>Phyllobacteriaceae</taxon>
        <taxon>Mesorhizobium</taxon>
    </lineage>
</organism>
<evidence type="ECO:0000259" key="5">
    <source>
        <dbReference type="PROSITE" id="PS50931"/>
    </source>
</evidence>
<evidence type="ECO:0000313" key="7">
    <source>
        <dbReference type="Proteomes" id="UP000272706"/>
    </source>
</evidence>
<dbReference type="Proteomes" id="UP000272706">
    <property type="component" value="Unassembled WGS sequence"/>
</dbReference>
<evidence type="ECO:0000256" key="4">
    <source>
        <dbReference type="ARBA" id="ARBA00023163"/>
    </source>
</evidence>
<protein>
    <submittedName>
        <fullName evidence="6">LysR family transcriptional regulator</fullName>
    </submittedName>
</protein>
<dbReference type="RefSeq" id="WP_120017460.1">
    <property type="nucleotide sequence ID" value="NZ_QZWZ01000028.1"/>
</dbReference>
<evidence type="ECO:0000313" key="6">
    <source>
        <dbReference type="EMBL" id="RJT32019.1"/>
    </source>
</evidence>
<dbReference type="InterPro" id="IPR005119">
    <property type="entry name" value="LysR_subst-bd"/>
</dbReference>
<dbReference type="PROSITE" id="PS50931">
    <property type="entry name" value="HTH_LYSR"/>
    <property type="match status" value="1"/>
</dbReference>
<keyword evidence="2" id="KW-0805">Transcription regulation</keyword>
<keyword evidence="3" id="KW-0238">DNA-binding</keyword>
<evidence type="ECO:0000256" key="3">
    <source>
        <dbReference type="ARBA" id="ARBA00023125"/>
    </source>
</evidence>
<dbReference type="Pfam" id="PF03466">
    <property type="entry name" value="LysR_substrate"/>
    <property type="match status" value="1"/>
</dbReference>